<protein>
    <submittedName>
        <fullName evidence="1">Uncharacterized protein</fullName>
    </submittedName>
</protein>
<keyword evidence="2" id="KW-1185">Reference proteome</keyword>
<reference evidence="1 2" key="1">
    <citation type="journal article" date="2011" name="Proc. Natl. Acad. Sci. U.S.A.">
        <title>Evolutionary erosion of yeast sex chromosomes by mating-type switching accidents.</title>
        <authorList>
            <person name="Gordon J.L."/>
            <person name="Armisen D."/>
            <person name="Proux-Wera E."/>
            <person name="Oheigeartaigh S.S."/>
            <person name="Byrne K.P."/>
            <person name="Wolfe K.H."/>
        </authorList>
    </citation>
    <scope>NUCLEOTIDE SEQUENCE [LARGE SCALE GENOMIC DNA]</scope>
    <source>
        <strain evidence="2">ATCC 10662 / CBS 1146 / NBRC 0425 / NCYC 2629 / NRRL Y-866</strain>
    </source>
</reference>
<dbReference type="STRING" id="1076872.G8ZYG0"/>
<dbReference type="KEGG" id="tdl:TDEL_0G00680"/>
<dbReference type="Pfam" id="PF01063">
    <property type="entry name" value="Aminotran_4"/>
    <property type="match status" value="1"/>
</dbReference>
<dbReference type="AlphaFoldDB" id="G8ZYG0"/>
<dbReference type="GO" id="GO:0008696">
    <property type="term" value="F:4-amino-4-deoxychorismate lyase activity"/>
    <property type="evidence" value="ECO:0007669"/>
    <property type="project" value="EnsemblFungi"/>
</dbReference>
<dbReference type="Gene3D" id="3.20.10.10">
    <property type="entry name" value="D-amino Acid Aminotransferase, subunit A, domain 2"/>
    <property type="match status" value="1"/>
</dbReference>
<evidence type="ECO:0000313" key="1">
    <source>
        <dbReference type="EMBL" id="CCE93435.1"/>
    </source>
</evidence>
<dbReference type="eggNOG" id="ENOG502QQMK">
    <property type="taxonomic scope" value="Eukaryota"/>
</dbReference>
<evidence type="ECO:0000313" key="2">
    <source>
        <dbReference type="Proteomes" id="UP000005627"/>
    </source>
</evidence>
<name>G8ZYG0_TORDE</name>
<gene>
    <name evidence="1" type="primary">TDEL0G00680</name>
    <name evidence="1" type="ORF">TDEL_0G00680</name>
</gene>
<dbReference type="OrthoDB" id="5288718at2759"/>
<dbReference type="HOGENOM" id="CLU_020844_6_0_1"/>
<accession>G8ZYG0</accession>
<dbReference type="InterPro" id="IPR036038">
    <property type="entry name" value="Aminotransferase-like"/>
</dbReference>
<dbReference type="RefSeq" id="XP_003682646.1">
    <property type="nucleotide sequence ID" value="XM_003682598.1"/>
</dbReference>
<dbReference type="InParanoid" id="G8ZYG0"/>
<dbReference type="InterPro" id="IPR001544">
    <property type="entry name" value="Aminotrans_IV"/>
</dbReference>
<dbReference type="GeneID" id="11504493"/>
<organism evidence="1 2">
    <name type="scientific">Torulaspora delbrueckii</name>
    <name type="common">Yeast</name>
    <name type="synonym">Candida colliculosa</name>
    <dbReference type="NCBI Taxonomy" id="4950"/>
    <lineage>
        <taxon>Eukaryota</taxon>
        <taxon>Fungi</taxon>
        <taxon>Dikarya</taxon>
        <taxon>Ascomycota</taxon>
        <taxon>Saccharomycotina</taxon>
        <taxon>Saccharomycetes</taxon>
        <taxon>Saccharomycetales</taxon>
        <taxon>Saccharomycetaceae</taxon>
        <taxon>Torulaspora</taxon>
    </lineage>
</organism>
<proteinExistence type="predicted"/>
<dbReference type="GO" id="GO:0046656">
    <property type="term" value="P:folic acid biosynthetic process"/>
    <property type="evidence" value="ECO:0007669"/>
    <property type="project" value="EnsemblFungi"/>
</dbReference>
<dbReference type="SUPFAM" id="SSF56752">
    <property type="entry name" value="D-aminoacid aminotransferase-like PLP-dependent enzymes"/>
    <property type="match status" value="1"/>
</dbReference>
<dbReference type="InterPro" id="IPR043132">
    <property type="entry name" value="BCAT-like_C"/>
</dbReference>
<dbReference type="Proteomes" id="UP000005627">
    <property type="component" value="Chromosome 7"/>
</dbReference>
<dbReference type="EMBL" id="HE616748">
    <property type="protein sequence ID" value="CCE93435.1"/>
    <property type="molecule type" value="Genomic_DNA"/>
</dbReference>
<dbReference type="FunCoup" id="G8ZYG0">
    <property type="interactions" value="132"/>
</dbReference>
<sequence length="387" mass="44526">MGFKRRTGMKELTASQQKVMDVLQKEIIERYFNPAVDGDEFEILSTIRYDPCFTNVFLDLPNGEHSSHLCEIDSRLRLLDYDQCEDLFSQEHPTTCENQGLDSLFDTIRESSSSFGDYDDSLMSFLNRSEATERSSPPESSCDHADLYPVFYNRFLLLGEHYKRLNFSLEFFKWGTHIPMKLLLEKLIEALPEHHEVSSIEEKMPLLLNESASYKMRVLISKSGRMRVEAHPLVRPPSYFQFPSTSSYFINTILGGFLPNAPAVWNVFVDTKPMTVSPFTTFKTTYRDHYGAARERLNEMASSYGQSARNEILVFNDAYQLMEGSITSVAIIKYKEDDPNKFRFITSPLASGCLCGTMRYYLLKQGLIDEYPIDVRDLKEGDSVIFI</sequence>